<dbReference type="PRINTS" id="PR00047">
    <property type="entry name" value="STROIDFINGER"/>
</dbReference>
<dbReference type="PRINTS" id="PR00398">
    <property type="entry name" value="STRDHORMONER"/>
</dbReference>
<evidence type="ECO:0000256" key="9">
    <source>
        <dbReference type="ARBA" id="ARBA00023170"/>
    </source>
</evidence>
<dbReference type="Gene3D" id="3.30.50.10">
    <property type="entry name" value="Erythroid Transcription Factor GATA-1, subunit A"/>
    <property type="match status" value="1"/>
</dbReference>
<dbReference type="SMART" id="SM00430">
    <property type="entry name" value="HOLI"/>
    <property type="match status" value="1"/>
</dbReference>
<keyword evidence="15" id="KW-1185">Reference proteome</keyword>
<dbReference type="SUPFAM" id="SSF57716">
    <property type="entry name" value="Glucocorticoid receptor-like (DNA-binding domain)"/>
    <property type="match status" value="1"/>
</dbReference>
<feature type="region of interest" description="Disordered" evidence="11">
    <location>
        <begin position="26"/>
        <end position="51"/>
    </location>
</feature>
<feature type="compositionally biased region" description="Polar residues" evidence="11">
    <location>
        <begin position="731"/>
        <end position="749"/>
    </location>
</feature>
<dbReference type="CDD" id="cd06960">
    <property type="entry name" value="NR_DBD_HNF4A"/>
    <property type="match status" value="1"/>
</dbReference>
<feature type="compositionally biased region" description="Basic and acidic residues" evidence="11">
    <location>
        <begin position="215"/>
        <end position="224"/>
    </location>
</feature>
<comment type="caution">
    <text evidence="14">The sequence shown here is derived from an EMBL/GenBank/DDBJ whole genome shotgun (WGS) entry which is preliminary data.</text>
</comment>
<keyword evidence="8" id="KW-0804">Transcription</keyword>
<feature type="region of interest" description="Disordered" evidence="11">
    <location>
        <begin position="572"/>
        <end position="619"/>
    </location>
</feature>
<feature type="region of interest" description="Disordered" evidence="11">
    <location>
        <begin position="725"/>
        <end position="824"/>
    </location>
</feature>
<dbReference type="GO" id="GO:0003677">
    <property type="term" value="F:DNA binding"/>
    <property type="evidence" value="ECO:0007669"/>
    <property type="project" value="UniProtKB-KW"/>
</dbReference>
<evidence type="ECO:0000259" key="12">
    <source>
        <dbReference type="PROSITE" id="PS51030"/>
    </source>
</evidence>
<dbReference type="InterPro" id="IPR035500">
    <property type="entry name" value="NHR-like_dom_sf"/>
</dbReference>
<dbReference type="GO" id="GO:0005634">
    <property type="term" value="C:nucleus"/>
    <property type="evidence" value="ECO:0007669"/>
    <property type="project" value="UniProtKB-SubCell"/>
</dbReference>
<protein>
    <submittedName>
        <fullName evidence="14">Uncharacterized protein</fullName>
    </submittedName>
</protein>
<feature type="compositionally biased region" description="Polar residues" evidence="11">
    <location>
        <begin position="249"/>
        <end position="264"/>
    </location>
</feature>
<dbReference type="GO" id="GO:0008270">
    <property type="term" value="F:zinc ion binding"/>
    <property type="evidence" value="ECO:0007669"/>
    <property type="project" value="UniProtKB-KW"/>
</dbReference>
<dbReference type="AlphaFoldDB" id="A0ABD2LUP1"/>
<dbReference type="InterPro" id="IPR013088">
    <property type="entry name" value="Znf_NHR/GATA"/>
</dbReference>
<evidence type="ECO:0000256" key="4">
    <source>
        <dbReference type="ARBA" id="ARBA00022771"/>
    </source>
</evidence>
<dbReference type="EMBL" id="JBICBT010000258">
    <property type="protein sequence ID" value="KAL3118965.1"/>
    <property type="molecule type" value="Genomic_DNA"/>
</dbReference>
<feature type="compositionally biased region" description="Low complexity" evidence="11">
    <location>
        <begin position="609"/>
        <end position="619"/>
    </location>
</feature>
<keyword evidence="3" id="KW-0479">Metal-binding</keyword>
<feature type="region of interest" description="Disordered" evidence="11">
    <location>
        <begin position="174"/>
        <end position="321"/>
    </location>
</feature>
<dbReference type="SUPFAM" id="SSF48508">
    <property type="entry name" value="Nuclear receptor ligand-binding domain"/>
    <property type="match status" value="1"/>
</dbReference>
<comment type="subcellular location">
    <subcellularLocation>
        <location evidence="1">Nucleus</location>
    </subcellularLocation>
</comment>
<evidence type="ECO:0000256" key="10">
    <source>
        <dbReference type="ARBA" id="ARBA00023242"/>
    </source>
</evidence>
<sequence>MVQRQPILHHPVHFGPKQEMAEPVEQFNSTTHHPSTLLPMTNPSVHSSQTSTSNAISADCLSQQQPMDDQLIASDQKSLSSVSGASSSGTQLTCTVCGDVATGRHYGSVACNGCKGFFRRTIRRGYKYTCRFNSNCQIDKHNRAVCRACRYARCIQFGMKVDAVQSERDLIGKRSRTFPTTSPSAASTAATDAPTEEESQGALSPEPNKNTIVHQKMEERHQFDSEPSSAIAPSNSPTSIPPNPMTSSAHFVSHQQRTHQQFSFEENDEPIPRKRSFSSGSKSHLRDGSSKGVDFVPVAGEVSATPSSDGRPHSDDPWDGRNGRALLRQLLCSEDKIRNMRETVIAQTCNLEYINKGEPNRSEFSIGRNGTRKANENDILQSLHSQLLLVIEWAKTLKPFADLPTEDQTALLKNFAAQHVVLCVAYRSTSDFLTLINDSCIPRIANGDDKDLFYRKDAERVMDLLVSPMRFLRVDDVEFVSMKACILFNPVARGLSPQSVMSVLQTRRHIFQALQEYVQAKTPPDENRIGDLTFFVLSPLQSLAKAVSEDVLVSKLSGVARLDQLMEELILEDNDPKEPEPPLAASSSKNADSVGTYDERSQQNHHQQKQICQSSLRTSVDSSSEVSHSPWVPNFPVAVDEHRFPIVLDAALHHQRNHFLPSSTSPSTNSPSMDIIQPELERQFLLGKQSEPTSALSSYLFGPSLQRSSGSSHFVSHGHLRNDSAAVPHCASSSSVSAHNQLPSASQHTSASLSFDPSSSADHQFSSDSYSQRSPVQLWTHNQQIGSNMPYGNTPSTPAQAIYSGTSPSPPQRFEFNSRGGGIN</sequence>
<evidence type="ECO:0000313" key="15">
    <source>
        <dbReference type="Proteomes" id="UP001620626"/>
    </source>
</evidence>
<reference evidence="14 15" key="1">
    <citation type="submission" date="2024-10" db="EMBL/GenBank/DDBJ databases">
        <authorList>
            <person name="Kim D."/>
        </authorList>
    </citation>
    <scope>NUCLEOTIDE SEQUENCE [LARGE SCALE GENOMIC DNA]</scope>
    <source>
        <strain evidence="14">BH-2024</strain>
    </source>
</reference>
<evidence type="ECO:0000256" key="1">
    <source>
        <dbReference type="ARBA" id="ARBA00004123"/>
    </source>
</evidence>
<evidence type="ECO:0000256" key="6">
    <source>
        <dbReference type="ARBA" id="ARBA00023015"/>
    </source>
</evidence>
<dbReference type="Pfam" id="PF00104">
    <property type="entry name" value="Hormone_recep"/>
    <property type="match status" value="1"/>
</dbReference>
<dbReference type="Gene3D" id="1.10.565.10">
    <property type="entry name" value="Retinoid X Receptor"/>
    <property type="match status" value="1"/>
</dbReference>
<dbReference type="PROSITE" id="PS51030">
    <property type="entry name" value="NUCLEAR_REC_DBD_2"/>
    <property type="match status" value="1"/>
</dbReference>
<name>A0ABD2LUP1_9BILA</name>
<dbReference type="SMART" id="SM00399">
    <property type="entry name" value="ZnF_C4"/>
    <property type="match status" value="1"/>
</dbReference>
<organism evidence="14 15">
    <name type="scientific">Heterodera trifolii</name>
    <dbReference type="NCBI Taxonomy" id="157864"/>
    <lineage>
        <taxon>Eukaryota</taxon>
        <taxon>Metazoa</taxon>
        <taxon>Ecdysozoa</taxon>
        <taxon>Nematoda</taxon>
        <taxon>Chromadorea</taxon>
        <taxon>Rhabditida</taxon>
        <taxon>Tylenchina</taxon>
        <taxon>Tylenchomorpha</taxon>
        <taxon>Tylenchoidea</taxon>
        <taxon>Heteroderidae</taxon>
        <taxon>Heteroderinae</taxon>
        <taxon>Heterodera</taxon>
    </lineage>
</organism>
<feature type="compositionally biased region" description="Low complexity" evidence="11">
    <location>
        <begin position="750"/>
        <end position="771"/>
    </location>
</feature>
<evidence type="ECO:0000259" key="13">
    <source>
        <dbReference type="PROSITE" id="PS51843"/>
    </source>
</evidence>
<keyword evidence="4" id="KW-0863">Zinc-finger</keyword>
<dbReference type="Proteomes" id="UP001620626">
    <property type="component" value="Unassembled WGS sequence"/>
</dbReference>
<keyword evidence="7" id="KW-0238">DNA-binding</keyword>
<dbReference type="InterPro" id="IPR049636">
    <property type="entry name" value="HNF4-like_DBD"/>
</dbReference>
<evidence type="ECO:0000256" key="11">
    <source>
        <dbReference type="SAM" id="MobiDB-lite"/>
    </source>
</evidence>
<feature type="compositionally biased region" description="Low complexity" evidence="11">
    <location>
        <begin position="227"/>
        <end position="238"/>
    </location>
</feature>
<dbReference type="FunFam" id="3.30.50.10:FF:000030">
    <property type="entry name" value="Nuclear Hormone Receptor family"/>
    <property type="match status" value="1"/>
</dbReference>
<feature type="compositionally biased region" description="Basic and acidic residues" evidence="11">
    <location>
        <begin position="310"/>
        <end position="321"/>
    </location>
</feature>
<dbReference type="PANTHER" id="PTHR24083">
    <property type="entry name" value="NUCLEAR HORMONE RECEPTOR"/>
    <property type="match status" value="1"/>
</dbReference>
<evidence type="ECO:0000256" key="2">
    <source>
        <dbReference type="ARBA" id="ARBA00005993"/>
    </source>
</evidence>
<feature type="domain" description="Nuclear receptor" evidence="12">
    <location>
        <begin position="91"/>
        <end position="166"/>
    </location>
</feature>
<feature type="compositionally biased region" description="Polar residues" evidence="11">
    <location>
        <begin position="772"/>
        <end position="807"/>
    </location>
</feature>
<dbReference type="InterPro" id="IPR000536">
    <property type="entry name" value="Nucl_hrmn_rcpt_lig-bd"/>
</dbReference>
<keyword evidence="6" id="KW-0805">Transcription regulation</keyword>
<evidence type="ECO:0000313" key="14">
    <source>
        <dbReference type="EMBL" id="KAL3118965.1"/>
    </source>
</evidence>
<dbReference type="InterPro" id="IPR050274">
    <property type="entry name" value="Nuclear_hormone_rcpt_NR2"/>
</dbReference>
<dbReference type="InterPro" id="IPR001628">
    <property type="entry name" value="Znf_hrmn_rcpt"/>
</dbReference>
<feature type="domain" description="NR LBD" evidence="13">
    <location>
        <begin position="340"/>
        <end position="573"/>
    </location>
</feature>
<dbReference type="PROSITE" id="PS51843">
    <property type="entry name" value="NR_LBD"/>
    <property type="match status" value="1"/>
</dbReference>
<dbReference type="PROSITE" id="PS00031">
    <property type="entry name" value="NUCLEAR_REC_DBD_1"/>
    <property type="match status" value="1"/>
</dbReference>
<accession>A0ABD2LUP1</accession>
<comment type="similarity">
    <text evidence="2">Belongs to the nuclear hormone receptor family.</text>
</comment>
<proteinExistence type="inferred from homology"/>
<keyword evidence="9" id="KW-0675">Receptor</keyword>
<dbReference type="Pfam" id="PF00105">
    <property type="entry name" value="zf-C4"/>
    <property type="match status" value="1"/>
</dbReference>
<feature type="compositionally biased region" description="Low complexity" evidence="11">
    <location>
        <begin position="179"/>
        <end position="193"/>
    </location>
</feature>
<evidence type="ECO:0000256" key="7">
    <source>
        <dbReference type="ARBA" id="ARBA00023125"/>
    </source>
</evidence>
<keyword evidence="10" id="KW-0539">Nucleus</keyword>
<gene>
    <name evidence="14" type="ORF">niasHT_003748</name>
</gene>
<evidence type="ECO:0000256" key="8">
    <source>
        <dbReference type="ARBA" id="ARBA00023163"/>
    </source>
</evidence>
<evidence type="ECO:0000256" key="3">
    <source>
        <dbReference type="ARBA" id="ARBA00022723"/>
    </source>
</evidence>
<dbReference type="InterPro" id="IPR001723">
    <property type="entry name" value="Nuclear_hrmn_rcpt"/>
</dbReference>
<evidence type="ECO:0000256" key="5">
    <source>
        <dbReference type="ARBA" id="ARBA00022833"/>
    </source>
</evidence>
<keyword evidence="5" id="KW-0862">Zinc</keyword>